<evidence type="ECO:0000313" key="3">
    <source>
        <dbReference type="Proteomes" id="UP001627408"/>
    </source>
</evidence>
<keyword evidence="1" id="KW-0732">Signal</keyword>
<feature type="signal peptide" evidence="1">
    <location>
        <begin position="1"/>
        <end position="18"/>
    </location>
</feature>
<protein>
    <submittedName>
        <fullName evidence="2">DUF2155 domain-containing protein</fullName>
    </submittedName>
</protein>
<dbReference type="EMBL" id="JBHDIY010000002">
    <property type="protein sequence ID" value="MFL4471580.1"/>
    <property type="molecule type" value="Genomic_DNA"/>
</dbReference>
<proteinExistence type="predicted"/>
<evidence type="ECO:0000313" key="2">
    <source>
        <dbReference type="EMBL" id="MFL4471580.1"/>
    </source>
</evidence>
<name>A0ABW8UWP7_9RHOB</name>
<dbReference type="InterPro" id="IPR019225">
    <property type="entry name" value="DUF2155"/>
</dbReference>
<feature type="chain" id="PRO_5045892120" evidence="1">
    <location>
        <begin position="19"/>
        <end position="119"/>
    </location>
</feature>
<reference evidence="2 3" key="1">
    <citation type="submission" date="2024-08" db="EMBL/GenBank/DDBJ databases">
        <title>Tateyamaria sp. nov., isolated from marine algae.</title>
        <authorList>
            <person name="Choi B.J."/>
            <person name="Kim J.M."/>
            <person name="Lee J.K."/>
            <person name="Choi D.G."/>
            <person name="Bayburt H."/>
            <person name="Baek J.H."/>
            <person name="Han D.M."/>
            <person name="Jeon C.O."/>
        </authorList>
    </citation>
    <scope>NUCLEOTIDE SEQUENCE [LARGE SCALE GENOMIC DNA]</scope>
    <source>
        <strain evidence="2 3">KMU-156</strain>
    </source>
</reference>
<dbReference type="Proteomes" id="UP001627408">
    <property type="component" value="Unassembled WGS sequence"/>
</dbReference>
<accession>A0ABW8UWP7</accession>
<dbReference type="RefSeq" id="WP_407593421.1">
    <property type="nucleotide sequence ID" value="NZ_JBHDIY010000002.1"/>
</dbReference>
<organism evidence="2 3">
    <name type="scientific">Tateyamaria armeniaca</name>
    <dbReference type="NCBI Taxonomy" id="2518930"/>
    <lineage>
        <taxon>Bacteria</taxon>
        <taxon>Pseudomonadati</taxon>
        <taxon>Pseudomonadota</taxon>
        <taxon>Alphaproteobacteria</taxon>
        <taxon>Rhodobacterales</taxon>
        <taxon>Roseobacteraceae</taxon>
        <taxon>Tateyamaria</taxon>
    </lineage>
</organism>
<comment type="caution">
    <text evidence="2">The sequence shown here is derived from an EMBL/GenBank/DDBJ whole genome shotgun (WGS) entry which is preliminary data.</text>
</comment>
<sequence length="119" mass="12691">MARALFALALLLATGLSAQEETETASGAVLRGLDKISGNVVDIELPAGRTVQFERLNITLTECRYPAGNPSGNAYAGLQITETGREGVVFSGWMIASAPALSAMEHARYDIWVMRCTTS</sequence>
<keyword evidence="3" id="KW-1185">Reference proteome</keyword>
<gene>
    <name evidence="2" type="ORF">ACERZ8_17475</name>
</gene>
<evidence type="ECO:0000256" key="1">
    <source>
        <dbReference type="SAM" id="SignalP"/>
    </source>
</evidence>
<dbReference type="Pfam" id="PF09923">
    <property type="entry name" value="DUF2155"/>
    <property type="match status" value="1"/>
</dbReference>